<dbReference type="PANTHER" id="PTHR37302:SF1">
    <property type="entry name" value="PROTEIN DINB"/>
    <property type="match status" value="1"/>
</dbReference>
<evidence type="ECO:0000313" key="5">
    <source>
        <dbReference type="Proteomes" id="UP000266482"/>
    </source>
</evidence>
<evidence type="ECO:0000256" key="2">
    <source>
        <dbReference type="ARBA" id="ARBA00022723"/>
    </source>
</evidence>
<dbReference type="EMBL" id="QXQA01000001">
    <property type="protein sequence ID" value="RIX60165.1"/>
    <property type="molecule type" value="Genomic_DNA"/>
</dbReference>
<organism evidence="4 5">
    <name type="scientific">Paenibacillus nanensis</name>
    <dbReference type="NCBI Taxonomy" id="393251"/>
    <lineage>
        <taxon>Bacteria</taxon>
        <taxon>Bacillati</taxon>
        <taxon>Bacillota</taxon>
        <taxon>Bacilli</taxon>
        <taxon>Bacillales</taxon>
        <taxon>Paenibacillaceae</taxon>
        <taxon>Paenibacillus</taxon>
    </lineage>
</organism>
<protein>
    <submittedName>
        <fullName evidence="4">Damage-inducible protein DinB</fullName>
    </submittedName>
</protein>
<dbReference type="RefSeq" id="WP_119597540.1">
    <property type="nucleotide sequence ID" value="NZ_QXQA01000001.1"/>
</dbReference>
<evidence type="ECO:0000313" key="4">
    <source>
        <dbReference type="EMBL" id="RIX60165.1"/>
    </source>
</evidence>
<dbReference type="Pfam" id="PF05163">
    <property type="entry name" value="DinB"/>
    <property type="match status" value="1"/>
</dbReference>
<dbReference type="SUPFAM" id="SSF109854">
    <property type="entry name" value="DinB/YfiT-like putative metalloenzymes"/>
    <property type="match status" value="1"/>
</dbReference>
<feature type="binding site" evidence="3">
    <location>
        <position position="120"/>
    </location>
    <ligand>
        <name>a divalent metal cation</name>
        <dbReference type="ChEBI" id="CHEBI:60240"/>
    </ligand>
</feature>
<dbReference type="InterPro" id="IPR034660">
    <property type="entry name" value="DinB/YfiT-like"/>
</dbReference>
<dbReference type="GO" id="GO:0046872">
    <property type="term" value="F:metal ion binding"/>
    <property type="evidence" value="ECO:0007669"/>
    <property type="project" value="UniProtKB-KW"/>
</dbReference>
<reference evidence="4 5" key="1">
    <citation type="submission" date="2018-09" db="EMBL/GenBank/DDBJ databases">
        <title>Paenibacillus aracenensis nov. sp. isolated from a cave in southern Spain.</title>
        <authorList>
            <person name="Jurado V."/>
            <person name="Gutierrez-Patricio S."/>
            <person name="Gonzalez-Pimentel J.L."/>
            <person name="Miller A.Z."/>
            <person name="Laiz L."/>
            <person name="Saiz-Jimenez C."/>
        </authorList>
    </citation>
    <scope>NUCLEOTIDE SEQUENCE [LARGE SCALE GENOMIC DNA]</scope>
    <source>
        <strain evidence="4 5">DSM 22867</strain>
    </source>
</reference>
<comment type="similarity">
    <text evidence="1">Belongs to the DinB family.</text>
</comment>
<gene>
    <name evidence="4" type="ORF">D3P08_00855</name>
</gene>
<keyword evidence="2 3" id="KW-0479">Metal-binding</keyword>
<feature type="binding site" evidence="3">
    <location>
        <position position="124"/>
    </location>
    <ligand>
        <name>a divalent metal cation</name>
        <dbReference type="ChEBI" id="CHEBI:60240"/>
    </ligand>
</feature>
<dbReference type="Proteomes" id="UP000266482">
    <property type="component" value="Unassembled WGS sequence"/>
</dbReference>
<accession>A0A3A1VIT2</accession>
<sequence length="150" mass="17558">MKTIQSMMEHLYWANSLIAEGMAKQNVSHPDALTLLRHTLVAEKVWLTRLEGKDSFEFVLWASGELQELLHMVKQNEEGYRAYIGKLREEDLDTIVHYRNQSGQPFENSIRNILTHVALHGQYHRGQINRILRMESSEPVPVDFILFKRQ</sequence>
<dbReference type="PANTHER" id="PTHR37302">
    <property type="entry name" value="SLR1116 PROTEIN"/>
    <property type="match status" value="1"/>
</dbReference>
<proteinExistence type="inferred from homology"/>
<dbReference type="InterPro" id="IPR007837">
    <property type="entry name" value="DinB"/>
</dbReference>
<evidence type="ECO:0000256" key="3">
    <source>
        <dbReference type="PIRSR" id="PIRSR607837-1"/>
    </source>
</evidence>
<keyword evidence="5" id="KW-1185">Reference proteome</keyword>
<feature type="binding site" evidence="3">
    <location>
        <position position="38"/>
    </location>
    <ligand>
        <name>a divalent metal cation</name>
        <dbReference type="ChEBI" id="CHEBI:60240"/>
    </ligand>
</feature>
<name>A0A3A1VIT2_9BACL</name>
<dbReference type="AlphaFoldDB" id="A0A3A1VIT2"/>
<dbReference type="Gene3D" id="1.20.120.450">
    <property type="entry name" value="dinb family like domain"/>
    <property type="match status" value="1"/>
</dbReference>
<evidence type="ECO:0000256" key="1">
    <source>
        <dbReference type="ARBA" id="ARBA00008635"/>
    </source>
</evidence>
<dbReference type="OrthoDB" id="9811413at2"/>
<comment type="caution">
    <text evidence="4">The sequence shown here is derived from an EMBL/GenBank/DDBJ whole genome shotgun (WGS) entry which is preliminary data.</text>
</comment>